<dbReference type="InterPro" id="IPR044000">
    <property type="entry name" value="Phage_tube_2"/>
</dbReference>
<protein>
    <submittedName>
        <fullName evidence="1">Uncharacterized protein</fullName>
    </submittedName>
</protein>
<dbReference type="RefSeq" id="WP_005999989.1">
    <property type="nucleotide sequence ID" value="NZ_AAEW02000007.1"/>
</dbReference>
<name>Q1K075_DESA6</name>
<accession>Q1K075</accession>
<comment type="caution">
    <text evidence="1">The sequence shown here is derived from an EMBL/GenBank/DDBJ whole genome shotgun (WGS) entry which is preliminary data.</text>
</comment>
<dbReference type="EMBL" id="AAEW02000007">
    <property type="protein sequence ID" value="EAT16066.1"/>
    <property type="molecule type" value="Genomic_DNA"/>
</dbReference>
<dbReference type="Pfam" id="PF18906">
    <property type="entry name" value="Phage_tube_2"/>
    <property type="match status" value="1"/>
</dbReference>
<reference evidence="1" key="1">
    <citation type="submission" date="2006-05" db="EMBL/GenBank/DDBJ databases">
        <title>Annotation of the draft genome assembly of Desulfuromonas acetoxidans DSM 684.</title>
        <authorList>
            <consortium name="US DOE Joint Genome Institute (JGI-ORNL)"/>
            <person name="Larimer F."/>
            <person name="Land M."/>
            <person name="Hauser L."/>
        </authorList>
    </citation>
    <scope>NUCLEOTIDE SEQUENCE [LARGE SCALE GENOMIC DNA]</scope>
    <source>
        <strain evidence="1">DSM 684</strain>
    </source>
</reference>
<dbReference type="Proteomes" id="UP000005695">
    <property type="component" value="Unassembled WGS sequence"/>
</dbReference>
<reference evidence="1" key="2">
    <citation type="submission" date="2006-05" db="EMBL/GenBank/DDBJ databases">
        <title>Sequencing of the draft genome and assembly of Desulfuromonas acetoxidans DSM 684.</title>
        <authorList>
            <consortium name="US DOE Joint Genome Institute (JGI-PGF)"/>
            <person name="Copeland A."/>
            <person name="Lucas S."/>
            <person name="Lapidus A."/>
            <person name="Barry K."/>
            <person name="Detter J.C."/>
            <person name="Glavina del Rio T."/>
            <person name="Hammon N."/>
            <person name="Israni S."/>
            <person name="Dalin E."/>
            <person name="Tice H."/>
            <person name="Bruce D."/>
            <person name="Pitluck S."/>
            <person name="Richardson P."/>
        </authorList>
    </citation>
    <scope>NUCLEOTIDE SEQUENCE [LARGE SCALE GENOMIC DNA]</scope>
    <source>
        <strain evidence="1">DSM 684</strain>
    </source>
</reference>
<sequence>MQTKRRIIAAAIEAIEGTAETLTAANTGIIVRNPAYTPDISMLTRDVLLATFSKLPDLTGAQMAKIDFEAEIMGRGVAYAAATLPRLDPYFKACGLAATVDETADAETVTYVRASSDIPSLTIAFLDDDGAGGAVLKQLTGARGTVAINGNVGGPLYAKFSFTGAYNDVADTAQLVASYDDIVPPQLLGTAFDVGGFTPTLPSFSLDLQNKLAGRQDMTKASGYASFEITDGDTRGSFDPEMVGVSIYDHYGKWKSGDMAAMAIGPIGADQYNQIALSVPRLRATNVQETDRDGQQALNVSWQAAMTSGDDEFSLVFS</sequence>
<dbReference type="OrthoDB" id="5444226at2"/>
<dbReference type="AlphaFoldDB" id="Q1K075"/>
<evidence type="ECO:0000313" key="2">
    <source>
        <dbReference type="Proteomes" id="UP000005695"/>
    </source>
</evidence>
<proteinExistence type="predicted"/>
<evidence type="ECO:0000313" key="1">
    <source>
        <dbReference type="EMBL" id="EAT16066.1"/>
    </source>
</evidence>
<gene>
    <name evidence="1" type="ORF">Dace_2367</name>
</gene>
<keyword evidence="2" id="KW-1185">Reference proteome</keyword>
<organism evidence="1 2">
    <name type="scientific">Desulfuromonas acetoxidans (strain DSM 684 / 11070)</name>
    <dbReference type="NCBI Taxonomy" id="281689"/>
    <lineage>
        <taxon>Bacteria</taxon>
        <taxon>Pseudomonadati</taxon>
        <taxon>Thermodesulfobacteriota</taxon>
        <taxon>Desulfuromonadia</taxon>
        <taxon>Desulfuromonadales</taxon>
        <taxon>Desulfuromonadaceae</taxon>
        <taxon>Desulfuromonas</taxon>
    </lineage>
</organism>